<dbReference type="Proteomes" id="UP001597525">
    <property type="component" value="Unassembled WGS sequence"/>
</dbReference>
<accession>A0ABW6BLG0</accession>
<dbReference type="RefSeq" id="WP_320185393.1">
    <property type="nucleotide sequence ID" value="NZ_CP138332.1"/>
</dbReference>
<dbReference type="InterPro" id="IPR013658">
    <property type="entry name" value="SGL"/>
</dbReference>
<keyword evidence="5" id="KW-1185">Reference proteome</keyword>
<keyword evidence="2" id="KW-0732">Signal</keyword>
<dbReference type="Pfam" id="PF08450">
    <property type="entry name" value="SGL"/>
    <property type="match status" value="1"/>
</dbReference>
<protein>
    <submittedName>
        <fullName evidence="4">SMP-30/gluconolactonase/LRE family protein</fullName>
    </submittedName>
</protein>
<evidence type="ECO:0000256" key="2">
    <source>
        <dbReference type="SAM" id="SignalP"/>
    </source>
</evidence>
<gene>
    <name evidence="4" type="ORF">ACFS7Y_19355</name>
</gene>
<name>A0ABW6BLG0_9SPHI</name>
<reference evidence="5" key="1">
    <citation type="journal article" date="2019" name="Int. J. Syst. Evol. Microbiol.">
        <title>The Global Catalogue of Microorganisms (GCM) 10K type strain sequencing project: providing services to taxonomists for standard genome sequencing and annotation.</title>
        <authorList>
            <consortium name="The Broad Institute Genomics Platform"/>
            <consortium name="The Broad Institute Genome Sequencing Center for Infectious Disease"/>
            <person name="Wu L."/>
            <person name="Ma J."/>
        </authorList>
    </citation>
    <scope>NUCLEOTIDE SEQUENCE [LARGE SCALE GENOMIC DNA]</scope>
    <source>
        <strain evidence="5">KCTC 22814</strain>
    </source>
</reference>
<evidence type="ECO:0000313" key="5">
    <source>
        <dbReference type="Proteomes" id="UP001597525"/>
    </source>
</evidence>
<organism evidence="4 5">
    <name type="scientific">Sphingobacterium bambusae</name>
    <dbReference type="NCBI Taxonomy" id="662858"/>
    <lineage>
        <taxon>Bacteria</taxon>
        <taxon>Pseudomonadati</taxon>
        <taxon>Bacteroidota</taxon>
        <taxon>Sphingobacteriia</taxon>
        <taxon>Sphingobacteriales</taxon>
        <taxon>Sphingobacteriaceae</taxon>
        <taxon>Sphingobacterium</taxon>
    </lineage>
</organism>
<dbReference type="EMBL" id="JBHUPB010000014">
    <property type="protein sequence ID" value="MFD2969560.1"/>
    <property type="molecule type" value="Genomic_DNA"/>
</dbReference>
<sequence length="282" mass="31395">MKHLILIMLLLVSLSSSAQKAGELIEISCQFAFTEGPAADAEGNIYFTDQPNNSIWRYSADGSLTLFMQPAGRSNGLYMDEEGHIIACADEHNELWRIDPDTKQVDTLLQHFGGKMLNGPNDVWISPAGRMYFTDPFYERDYWNRPGQALPQALYCLHNGELVQLDADFVRPNGIVGSADGKLLFVADIGADRTYVYDIDADGKLLNKRLFCSRGSDGMTLDRVGNLYLTGKGVFVYNAQGKEIRHIPVPADWTANVCFGGANAAYLFITASEKIFKIYPNW</sequence>
<evidence type="ECO:0000313" key="4">
    <source>
        <dbReference type="EMBL" id="MFD2969560.1"/>
    </source>
</evidence>
<dbReference type="PANTHER" id="PTHR47572:SF4">
    <property type="entry name" value="LACTONASE DRP35"/>
    <property type="match status" value="1"/>
</dbReference>
<dbReference type="Gene3D" id="2.120.10.30">
    <property type="entry name" value="TolB, C-terminal domain"/>
    <property type="match status" value="1"/>
</dbReference>
<dbReference type="SUPFAM" id="SSF63829">
    <property type="entry name" value="Calcium-dependent phosphotriesterase"/>
    <property type="match status" value="1"/>
</dbReference>
<dbReference type="InterPro" id="IPR011042">
    <property type="entry name" value="6-blade_b-propeller_TolB-like"/>
</dbReference>
<evidence type="ECO:0000259" key="3">
    <source>
        <dbReference type="Pfam" id="PF08450"/>
    </source>
</evidence>
<feature type="chain" id="PRO_5045380216" evidence="2">
    <location>
        <begin position="22"/>
        <end position="282"/>
    </location>
</feature>
<comment type="caution">
    <text evidence="4">The sequence shown here is derived from an EMBL/GenBank/DDBJ whole genome shotgun (WGS) entry which is preliminary data.</text>
</comment>
<feature type="domain" description="SMP-30/Gluconolactonase/LRE-like region" evidence="3">
    <location>
        <begin position="33"/>
        <end position="272"/>
    </location>
</feature>
<keyword evidence="1" id="KW-0378">Hydrolase</keyword>
<feature type="signal peptide" evidence="2">
    <location>
        <begin position="1"/>
        <end position="21"/>
    </location>
</feature>
<dbReference type="PANTHER" id="PTHR47572">
    <property type="entry name" value="LIPOPROTEIN-RELATED"/>
    <property type="match status" value="1"/>
</dbReference>
<proteinExistence type="predicted"/>
<dbReference type="InterPro" id="IPR051262">
    <property type="entry name" value="SMP-30/CGR1_Lactonase"/>
</dbReference>
<evidence type="ECO:0000256" key="1">
    <source>
        <dbReference type="ARBA" id="ARBA00022801"/>
    </source>
</evidence>